<reference evidence="2" key="1">
    <citation type="submission" date="2023-01" db="EMBL/GenBank/DDBJ databases">
        <title>Key to firefly adult light organ development and bioluminescence: homeobox transcription factors regulate luciferase expression and transportation to peroxisome.</title>
        <authorList>
            <person name="Fu X."/>
        </authorList>
    </citation>
    <scope>NUCLEOTIDE SEQUENCE [LARGE SCALE GENOMIC DNA]</scope>
</reference>
<organism evidence="1 2">
    <name type="scientific">Aquatica leii</name>
    <dbReference type="NCBI Taxonomy" id="1421715"/>
    <lineage>
        <taxon>Eukaryota</taxon>
        <taxon>Metazoa</taxon>
        <taxon>Ecdysozoa</taxon>
        <taxon>Arthropoda</taxon>
        <taxon>Hexapoda</taxon>
        <taxon>Insecta</taxon>
        <taxon>Pterygota</taxon>
        <taxon>Neoptera</taxon>
        <taxon>Endopterygota</taxon>
        <taxon>Coleoptera</taxon>
        <taxon>Polyphaga</taxon>
        <taxon>Elateriformia</taxon>
        <taxon>Elateroidea</taxon>
        <taxon>Lampyridae</taxon>
        <taxon>Luciolinae</taxon>
        <taxon>Aquatica</taxon>
    </lineage>
</organism>
<dbReference type="AlphaFoldDB" id="A0AAN7QIZ5"/>
<dbReference type="EMBL" id="JARPUR010000003">
    <property type="protein sequence ID" value="KAK4880248.1"/>
    <property type="molecule type" value="Genomic_DNA"/>
</dbReference>
<gene>
    <name evidence="1" type="ORF">RN001_008394</name>
</gene>
<dbReference type="Proteomes" id="UP001353858">
    <property type="component" value="Unassembled WGS sequence"/>
</dbReference>
<evidence type="ECO:0000313" key="2">
    <source>
        <dbReference type="Proteomes" id="UP001353858"/>
    </source>
</evidence>
<protein>
    <submittedName>
        <fullName evidence="1">Uncharacterized protein</fullName>
    </submittedName>
</protein>
<keyword evidence="2" id="KW-1185">Reference proteome</keyword>
<proteinExistence type="predicted"/>
<name>A0AAN7QIZ5_9COLE</name>
<accession>A0AAN7QIZ5</accession>
<evidence type="ECO:0000313" key="1">
    <source>
        <dbReference type="EMBL" id="KAK4880248.1"/>
    </source>
</evidence>
<comment type="caution">
    <text evidence="1">The sequence shown here is derived from an EMBL/GenBank/DDBJ whole genome shotgun (WGS) entry which is preliminary data.</text>
</comment>
<sequence>MSLLDQSRALTHVQGLTPSGNQLMVPHPLEGPPNPDVLLALLARNKALEAMEYRSRTTKMVEAALALTLMTDNSAAESKVIVDECQNNLNKITEKDPENLMVSSIKHNSIEVIESEVPQIEQ</sequence>